<feature type="compositionally biased region" description="Polar residues" evidence="5">
    <location>
        <begin position="1315"/>
        <end position="1340"/>
    </location>
</feature>
<sequence>MATRNLRTRMSSRLSSPAVHAEPAAETSDKNVEMTDDVIPEDEEPDDGEWREPPVRVLPPSFKDHKGIERVGVLEHQQPLGVPPSQKLLQRLKLNFTRPSNRATPLPDDEIMSQGLDSEAAETGSPMDADVPAVEEIEQMAMTTPPRGRPSNKDMAAMQSAYPMGETPSPVQANFNGTPQQATDARPMSIQDHLRQERVQVWVSKAVEDAQEHGDLGLVPGLQNISRNGNDKRNLWRVLEAVCHKNPTPEQLHVFKKLIKKGLHKYQRQTAASGGAASKPFLGVDNGIASERPVRSSRPTFTSPFRTRAATSGLQSSTPASQRRTKATADHSSPAKKSTRSHRKRRRTSDASISSSSSLSSARSVSTQSLENDVSAGVAQDEDAELDGRGASQDGRQAGEATSAAPRLRLVNKNSSIPPPDSNTETTQISSKSISEKLKKSQQAPSPEAEAKSFKDYNYIERREVDERHHVPEPEDDESDFDATEAPPPPPVLHPNPIGRKADSATSLHLDDGRQPATLMNGAARKRDFDEFAESDDESEPLTPLSSSPAPYEPPPPPPNALLSRSATPRITLRNSGPPAKAARKSARVISSPNKPKNGGITAGFTRAGPPARLAELGGGADASEENLDNDEHCASCGGEGTLLCCDGCTNSFHHSCLEPPLNPDEEVEGAWYCPRCEARHKKSTEESKTFLGRALGTLDHVIPRAFALPLELREYFEGVRTGEEGEYTEFSQPPTRSQQPKQNKYGAIEEPNYKEPRDSKSGKYLFCNGCDLGANGKDLIPCDYCTARWHLDCLNPPLAVPPRKKLGDKANATWRCPLHVEHELRQTSSSQQDAAPGDLGGVPKRRKPKNAKPRDVDFPRGFRHNGIIEVQLDDEIPKLREVDMDGQVFRLPEQAIKLDFIDRVKRSWYEDKTFPYTANGRRPPRFVERDYRPTRGVVLHEPEQQTITIKEPEFYKGSHALSIVETAKTNAELRRKTLPEQEAVLSLTGLARADRGPEFADSLADLTNAMIAEAPREVTELQVRDERQKLQYLQALIERRMGILDGREGDLPPLPAPPPAAVEKADKPEKPQKPEKPNRLPYNKYSRAPTLRAEQKEAMWNVTRERNLLRSLQPAPPAVSNMSPTNPQQGQFGAADPMQNGAHLYGAAPPPQPGQQVAYPFSQGAPGGHPEFSGQGPLQANVSPWQPPSASPTKSPFAPHQAGSPIYGGRSFPGTPGSGLPSLAPAPIAGQPGIYGPPPPNPAGMQRQLSAAESNIDPSLTASNPDPNRRASLQGPIESNDNAPQARNDIAFAIRATDSIDDFGRDIDPALFSNTSAGFTQQDSGNANNDIGGNQSNNVAIHATKLPRPSDGNVKEPPTSQTNGDLEATRAANIAAAAATTVEAR</sequence>
<reference evidence="7 8" key="1">
    <citation type="submission" date="2015-06" db="EMBL/GenBank/DDBJ databases">
        <title>Draft genome of the ant-associated black yeast Phialophora attae CBS 131958.</title>
        <authorList>
            <person name="Moreno L.F."/>
            <person name="Stielow B.J."/>
            <person name="de Hoog S."/>
            <person name="Vicente V.A."/>
            <person name="Weiss V.A."/>
            <person name="de Vries M."/>
            <person name="Cruz L.M."/>
            <person name="Souza E.M."/>
        </authorList>
    </citation>
    <scope>NUCLEOTIDE SEQUENCE [LARGE SCALE GENOMIC DNA]</scope>
    <source>
        <strain evidence="7 8">CBS 131958</strain>
    </source>
</reference>
<feature type="compositionally biased region" description="Acidic residues" evidence="5">
    <location>
        <begin position="474"/>
        <end position="483"/>
    </location>
</feature>
<keyword evidence="1" id="KW-0479">Metal-binding</keyword>
<evidence type="ECO:0000256" key="5">
    <source>
        <dbReference type="SAM" id="MobiDB-lite"/>
    </source>
</evidence>
<dbReference type="Pfam" id="PF00628">
    <property type="entry name" value="PHD"/>
    <property type="match status" value="2"/>
</dbReference>
<dbReference type="PANTHER" id="PTHR47636">
    <property type="entry name" value="TRANSCRIPTIONAL REGULATORY PROTEIN RCO1"/>
    <property type="match status" value="1"/>
</dbReference>
<feature type="compositionally biased region" description="Polar residues" evidence="5">
    <location>
        <begin position="1248"/>
        <end position="1267"/>
    </location>
</feature>
<accession>A0A0N0NS56</accession>
<feature type="compositionally biased region" description="Polar residues" evidence="5">
    <location>
        <begin position="412"/>
        <end position="428"/>
    </location>
</feature>
<proteinExistence type="predicted"/>
<dbReference type="OrthoDB" id="5876363at2759"/>
<feature type="compositionally biased region" description="Acidic residues" evidence="5">
    <location>
        <begin position="531"/>
        <end position="540"/>
    </location>
</feature>
<dbReference type="CDD" id="cd15534">
    <property type="entry name" value="PHD2_PHF12_Rco1"/>
    <property type="match status" value="1"/>
</dbReference>
<feature type="compositionally biased region" description="Polar residues" evidence="5">
    <location>
        <begin position="730"/>
        <end position="743"/>
    </location>
</feature>
<keyword evidence="3" id="KW-0862">Zinc</keyword>
<feature type="region of interest" description="Disordered" evidence="5">
    <location>
        <begin position="270"/>
        <end position="629"/>
    </location>
</feature>
<evidence type="ECO:0000256" key="3">
    <source>
        <dbReference type="ARBA" id="ARBA00022833"/>
    </source>
</evidence>
<dbReference type="Gene3D" id="3.30.40.10">
    <property type="entry name" value="Zinc/RING finger domain, C3HC4 (zinc finger)"/>
    <property type="match status" value="2"/>
</dbReference>
<dbReference type="GO" id="GO:0006357">
    <property type="term" value="P:regulation of transcription by RNA polymerase II"/>
    <property type="evidence" value="ECO:0007669"/>
    <property type="project" value="TreeGrafter"/>
</dbReference>
<gene>
    <name evidence="7" type="ORF">AB675_831</name>
</gene>
<keyword evidence="8" id="KW-1185">Reference proteome</keyword>
<dbReference type="InterPro" id="IPR011011">
    <property type="entry name" value="Znf_FYVE_PHD"/>
</dbReference>
<feature type="region of interest" description="Disordered" evidence="5">
    <location>
        <begin position="824"/>
        <end position="859"/>
    </location>
</feature>
<dbReference type="PROSITE" id="PS01359">
    <property type="entry name" value="ZF_PHD_1"/>
    <property type="match status" value="1"/>
</dbReference>
<dbReference type="InterPro" id="IPR019786">
    <property type="entry name" value="Zinc_finger_PHD-type_CS"/>
</dbReference>
<protein>
    <submittedName>
        <fullName evidence="7">Transcriptional regulatory protein RCO1</fullName>
    </submittedName>
</protein>
<dbReference type="GeneID" id="28740626"/>
<feature type="domain" description="PHD-type" evidence="6">
    <location>
        <begin position="631"/>
        <end position="680"/>
    </location>
</feature>
<comment type="caution">
    <text evidence="7">The sequence shown here is derived from an EMBL/GenBank/DDBJ whole genome shotgun (WGS) entry which is preliminary data.</text>
</comment>
<dbReference type="STRING" id="1664694.A0A0N0NS56"/>
<dbReference type="InterPro" id="IPR019787">
    <property type="entry name" value="Znf_PHD-finger"/>
</dbReference>
<dbReference type="InterPro" id="IPR001965">
    <property type="entry name" value="Znf_PHD"/>
</dbReference>
<dbReference type="InterPro" id="IPR013083">
    <property type="entry name" value="Znf_RING/FYVE/PHD"/>
</dbReference>
<dbReference type="EMBL" id="LFJN01000001">
    <property type="protein sequence ID" value="KPI45868.1"/>
    <property type="molecule type" value="Genomic_DNA"/>
</dbReference>
<dbReference type="PROSITE" id="PS50016">
    <property type="entry name" value="ZF_PHD_2"/>
    <property type="match status" value="1"/>
</dbReference>
<feature type="compositionally biased region" description="Low complexity" evidence="5">
    <location>
        <begin position="1226"/>
        <end position="1235"/>
    </location>
</feature>
<dbReference type="InterPro" id="IPR052819">
    <property type="entry name" value="Chromatin_regulatory_protein"/>
</dbReference>
<dbReference type="Proteomes" id="UP000038010">
    <property type="component" value="Unassembled WGS sequence"/>
</dbReference>
<evidence type="ECO:0000313" key="8">
    <source>
        <dbReference type="Proteomes" id="UP000038010"/>
    </source>
</evidence>
<feature type="compositionally biased region" description="Low complexity" evidence="5">
    <location>
        <begin position="350"/>
        <end position="369"/>
    </location>
</feature>
<evidence type="ECO:0000259" key="6">
    <source>
        <dbReference type="PROSITE" id="PS50016"/>
    </source>
</evidence>
<evidence type="ECO:0000256" key="4">
    <source>
        <dbReference type="PROSITE-ProRule" id="PRU00146"/>
    </source>
</evidence>
<dbReference type="CDD" id="cd15535">
    <property type="entry name" value="PHD1_Rco1"/>
    <property type="match status" value="1"/>
</dbReference>
<feature type="region of interest" description="Disordered" evidence="5">
    <location>
        <begin position="1315"/>
        <end position="1369"/>
    </location>
</feature>
<feature type="region of interest" description="Disordered" evidence="5">
    <location>
        <begin position="1048"/>
        <end position="1290"/>
    </location>
</feature>
<dbReference type="RefSeq" id="XP_018005831.1">
    <property type="nucleotide sequence ID" value="XM_018148757.1"/>
</dbReference>
<dbReference type="PANTHER" id="PTHR47636:SF1">
    <property type="entry name" value="TRANSCRIPTIONAL REGULATORY PROTEIN RCO1"/>
    <property type="match status" value="1"/>
</dbReference>
<evidence type="ECO:0000256" key="2">
    <source>
        <dbReference type="ARBA" id="ARBA00022771"/>
    </source>
</evidence>
<dbReference type="GO" id="GO:0008270">
    <property type="term" value="F:zinc ion binding"/>
    <property type="evidence" value="ECO:0007669"/>
    <property type="project" value="UniProtKB-KW"/>
</dbReference>
<feature type="compositionally biased region" description="Basic and acidic residues" evidence="5">
    <location>
        <begin position="449"/>
        <end position="473"/>
    </location>
</feature>
<dbReference type="GO" id="GO:0032221">
    <property type="term" value="C:Rpd3S complex"/>
    <property type="evidence" value="ECO:0007669"/>
    <property type="project" value="TreeGrafter"/>
</dbReference>
<feature type="region of interest" description="Disordered" evidence="5">
    <location>
        <begin position="1"/>
        <end position="63"/>
    </location>
</feature>
<feature type="compositionally biased region" description="Polar residues" evidence="5">
    <location>
        <begin position="1121"/>
        <end position="1132"/>
    </location>
</feature>
<feature type="compositionally biased region" description="Basic residues" evidence="5">
    <location>
        <begin position="337"/>
        <end position="347"/>
    </location>
</feature>
<evidence type="ECO:0000256" key="1">
    <source>
        <dbReference type="ARBA" id="ARBA00022723"/>
    </source>
</evidence>
<feature type="compositionally biased region" description="Basic and acidic residues" evidence="5">
    <location>
        <begin position="1064"/>
        <end position="1079"/>
    </location>
</feature>
<feature type="compositionally biased region" description="Pro residues" evidence="5">
    <location>
        <begin position="551"/>
        <end position="560"/>
    </location>
</feature>
<evidence type="ECO:0000313" key="7">
    <source>
        <dbReference type="EMBL" id="KPI45868.1"/>
    </source>
</evidence>
<dbReference type="SUPFAM" id="SSF57903">
    <property type="entry name" value="FYVE/PHD zinc finger"/>
    <property type="match status" value="2"/>
</dbReference>
<organism evidence="7 8">
    <name type="scientific">Cyphellophora attinorum</name>
    <dbReference type="NCBI Taxonomy" id="1664694"/>
    <lineage>
        <taxon>Eukaryota</taxon>
        <taxon>Fungi</taxon>
        <taxon>Dikarya</taxon>
        <taxon>Ascomycota</taxon>
        <taxon>Pezizomycotina</taxon>
        <taxon>Eurotiomycetes</taxon>
        <taxon>Chaetothyriomycetidae</taxon>
        <taxon>Chaetothyriales</taxon>
        <taxon>Cyphellophoraceae</taxon>
        <taxon>Cyphellophora</taxon>
    </lineage>
</organism>
<feature type="compositionally biased region" description="Polar residues" evidence="5">
    <location>
        <begin position="297"/>
        <end position="322"/>
    </location>
</feature>
<keyword evidence="2 4" id="KW-0863">Zinc-finger</keyword>
<feature type="compositionally biased region" description="Basic and acidic residues" evidence="5">
    <location>
        <begin position="1094"/>
        <end position="1109"/>
    </location>
</feature>
<feature type="region of interest" description="Disordered" evidence="5">
    <location>
        <begin position="724"/>
        <end position="759"/>
    </location>
</feature>
<feature type="compositionally biased region" description="Acidic residues" evidence="5">
    <location>
        <begin position="34"/>
        <end position="47"/>
    </location>
</feature>
<dbReference type="SMART" id="SM00249">
    <property type="entry name" value="PHD"/>
    <property type="match status" value="2"/>
</dbReference>
<name>A0A0N0NS56_9EURO</name>
<dbReference type="VEuPathDB" id="FungiDB:AB675_831"/>
<feature type="compositionally biased region" description="Low complexity" evidence="5">
    <location>
        <begin position="541"/>
        <end position="550"/>
    </location>
</feature>